<dbReference type="AlphaFoldDB" id="A0A9W7L6G0"/>
<keyword evidence="2" id="KW-1185">Reference proteome</keyword>
<dbReference type="OrthoDB" id="184915at2759"/>
<protein>
    <submittedName>
        <fullName evidence="1">Uncharacterized protein</fullName>
    </submittedName>
</protein>
<sequence length="246" mass="28040">MLANAAKNMIKTRLAATQVAAAPLNVEWVKPNDSNKLSEIYKLRYQVMVEDAKKSKRGNPFPEDHYCIKGDEFRDEYDDLDSTGHILIRHKGRAVASTRIVNGNHVPIEAEKYKWIDVRGKLAPFVKDPNNIAEPSRVVACRSIRGTNVVPLMYLHCLDWFMNNNIENFIGMCNTEARPLIEHYSKWAQAKWITDKPFVANEFIKGRELDMCFVSVGEAGSKERENMLLTNFAPAFATYSLMKSPK</sequence>
<evidence type="ECO:0000313" key="2">
    <source>
        <dbReference type="Proteomes" id="UP001165065"/>
    </source>
</evidence>
<dbReference type="SUPFAM" id="SSF55729">
    <property type="entry name" value="Acyl-CoA N-acyltransferases (Nat)"/>
    <property type="match status" value="1"/>
</dbReference>
<dbReference type="InterPro" id="IPR016181">
    <property type="entry name" value="Acyl_CoA_acyltransferase"/>
</dbReference>
<dbReference type="Proteomes" id="UP001165065">
    <property type="component" value="Unassembled WGS sequence"/>
</dbReference>
<name>A0A9W7L6G0_9STRA</name>
<dbReference type="Gene3D" id="3.40.630.30">
    <property type="match status" value="1"/>
</dbReference>
<reference evidence="2" key="1">
    <citation type="journal article" date="2023" name="Commun. Biol.">
        <title>Genome analysis of Parmales, the sister group of diatoms, reveals the evolutionary specialization of diatoms from phago-mixotrophs to photoautotrophs.</title>
        <authorList>
            <person name="Ban H."/>
            <person name="Sato S."/>
            <person name="Yoshikawa S."/>
            <person name="Yamada K."/>
            <person name="Nakamura Y."/>
            <person name="Ichinomiya M."/>
            <person name="Sato N."/>
            <person name="Blanc-Mathieu R."/>
            <person name="Endo H."/>
            <person name="Kuwata A."/>
            <person name="Ogata H."/>
        </authorList>
    </citation>
    <scope>NUCLEOTIDE SEQUENCE [LARGE SCALE GENOMIC DNA]</scope>
</reference>
<organism evidence="1 2">
    <name type="scientific">Triparma columacea</name>
    <dbReference type="NCBI Taxonomy" id="722753"/>
    <lineage>
        <taxon>Eukaryota</taxon>
        <taxon>Sar</taxon>
        <taxon>Stramenopiles</taxon>
        <taxon>Ochrophyta</taxon>
        <taxon>Bolidophyceae</taxon>
        <taxon>Parmales</taxon>
        <taxon>Triparmaceae</taxon>
        <taxon>Triparma</taxon>
    </lineage>
</organism>
<gene>
    <name evidence="1" type="ORF">TrCOL_g9414</name>
</gene>
<accession>A0A9W7L6G0</accession>
<comment type="caution">
    <text evidence="1">The sequence shown here is derived from an EMBL/GenBank/DDBJ whole genome shotgun (WGS) entry which is preliminary data.</text>
</comment>
<evidence type="ECO:0000313" key="1">
    <source>
        <dbReference type="EMBL" id="GMI33140.1"/>
    </source>
</evidence>
<dbReference type="EMBL" id="BRYA01000810">
    <property type="protein sequence ID" value="GMI33140.1"/>
    <property type="molecule type" value="Genomic_DNA"/>
</dbReference>
<proteinExistence type="predicted"/>